<dbReference type="Proteomes" id="UP000266234">
    <property type="component" value="Unassembled WGS sequence"/>
</dbReference>
<evidence type="ECO:0000256" key="1">
    <source>
        <dbReference type="ARBA" id="ARBA00022801"/>
    </source>
</evidence>
<dbReference type="InterPro" id="IPR011333">
    <property type="entry name" value="SKP1/BTB/POZ_sf"/>
</dbReference>
<feature type="compositionally biased region" description="Polar residues" evidence="2">
    <location>
        <begin position="1"/>
        <end position="19"/>
    </location>
</feature>
<keyword evidence="1" id="KW-0378">Hydrolase</keyword>
<sequence length="428" mass="47949">MATIPPTTGDNGQARTAQNPVARATISADSPKRSDTPSSLGCEYRDDNHNFIDESIAIFIHAALSTLLNSEKFSDMTIICGDRQFKAHRAVESNSRSIELPKDDPDVLERFLEFLYTGTYSDGVNSTWGKPSNEAFLDPETVLQSLRQPACGNQEAKEPDEEPDEEYNEYDDRPRTPSDNGDVRGDEKSEPAKVAEAVAFGRCSREEGLKQLASLRNDMTLSLRLYVMADKISFIHILPTSKLGFIVNGNMTASRFETESFTGEQFVESAGTVLFRVSTNEICILRHVQRNEYLLPKGRRNLHESREATAIRETTEETGISCHLMPLDMFSRVCPSDAGSEHVPDEARFFRGACEPILVQARRVGQGEMKIIWWFVAAVDEEKPAGRHEDKFDVEFLSYEAALERLTFKNDRDLVGKAIKLVKSTFAS</sequence>
<gene>
    <name evidence="4" type="ORF">FLONG3_9697</name>
</gene>
<dbReference type="Gene3D" id="3.90.79.10">
    <property type="entry name" value="Nucleoside Triphosphate Pyrophosphohydrolase"/>
    <property type="match status" value="1"/>
</dbReference>
<name>A0A395RV12_9HYPO</name>
<dbReference type="PANTHER" id="PTHR21340">
    <property type="entry name" value="DIADENOSINE 5,5-P1,P4-TETRAPHOSPHATE PYROPHOSPHOHYDROLASE MUTT"/>
    <property type="match status" value="1"/>
</dbReference>
<dbReference type="Pfam" id="PF00293">
    <property type="entry name" value="NUDIX"/>
    <property type="match status" value="1"/>
</dbReference>
<accession>A0A395RV12</accession>
<keyword evidence="5" id="KW-1185">Reference proteome</keyword>
<dbReference type="GO" id="GO:0006167">
    <property type="term" value="P:AMP biosynthetic process"/>
    <property type="evidence" value="ECO:0007669"/>
    <property type="project" value="TreeGrafter"/>
</dbReference>
<dbReference type="PANTHER" id="PTHR21340:SF0">
    <property type="entry name" value="BIS(5'-NUCLEOSYL)-TETRAPHOSPHATASE [ASYMMETRICAL]"/>
    <property type="match status" value="1"/>
</dbReference>
<evidence type="ECO:0000259" key="3">
    <source>
        <dbReference type="PROSITE" id="PS51462"/>
    </source>
</evidence>
<evidence type="ECO:0000313" key="5">
    <source>
        <dbReference type="Proteomes" id="UP000266234"/>
    </source>
</evidence>
<dbReference type="STRING" id="694270.A0A395RV12"/>
<reference evidence="4 5" key="1">
    <citation type="journal article" date="2018" name="PLoS Pathog.">
        <title>Evolution of structural diversity of trichothecenes, a family of toxins produced by plant pathogenic and entomopathogenic fungi.</title>
        <authorList>
            <person name="Proctor R.H."/>
            <person name="McCormick S.P."/>
            <person name="Kim H.S."/>
            <person name="Cardoza R.E."/>
            <person name="Stanley A.M."/>
            <person name="Lindo L."/>
            <person name="Kelly A."/>
            <person name="Brown D.W."/>
            <person name="Lee T."/>
            <person name="Vaughan M.M."/>
            <person name="Alexander N.J."/>
            <person name="Busman M."/>
            <person name="Gutierrez S."/>
        </authorList>
    </citation>
    <scope>NUCLEOTIDE SEQUENCE [LARGE SCALE GENOMIC DNA]</scope>
    <source>
        <strain evidence="4 5">NRRL 20695</strain>
    </source>
</reference>
<feature type="region of interest" description="Disordered" evidence="2">
    <location>
        <begin position="1"/>
        <end position="41"/>
    </location>
</feature>
<proteinExistence type="predicted"/>
<feature type="region of interest" description="Disordered" evidence="2">
    <location>
        <begin position="149"/>
        <end position="191"/>
    </location>
</feature>
<dbReference type="OrthoDB" id="10259236at2759"/>
<feature type="domain" description="Nudix hydrolase" evidence="3">
    <location>
        <begin position="265"/>
        <end position="420"/>
    </location>
</feature>
<dbReference type="InterPro" id="IPR051325">
    <property type="entry name" value="Nudix_hydrolase_domain"/>
</dbReference>
<evidence type="ECO:0000313" key="4">
    <source>
        <dbReference type="EMBL" id="RGP63998.1"/>
    </source>
</evidence>
<dbReference type="CDD" id="cd18186">
    <property type="entry name" value="BTB_POZ_ZBTB_KLHL-like"/>
    <property type="match status" value="1"/>
</dbReference>
<dbReference type="PROSITE" id="PS00893">
    <property type="entry name" value="NUDIX_BOX"/>
    <property type="match status" value="1"/>
</dbReference>
<dbReference type="PROSITE" id="PS51462">
    <property type="entry name" value="NUDIX"/>
    <property type="match status" value="1"/>
</dbReference>
<dbReference type="InterPro" id="IPR015797">
    <property type="entry name" value="NUDIX_hydrolase-like_dom_sf"/>
</dbReference>
<dbReference type="GO" id="GO:0004081">
    <property type="term" value="F:bis(5'-nucleosyl)-tetraphosphatase (asymmetrical) activity"/>
    <property type="evidence" value="ECO:0007669"/>
    <property type="project" value="TreeGrafter"/>
</dbReference>
<dbReference type="EMBL" id="PXOG01000259">
    <property type="protein sequence ID" value="RGP63998.1"/>
    <property type="molecule type" value="Genomic_DNA"/>
</dbReference>
<feature type="compositionally biased region" description="Acidic residues" evidence="2">
    <location>
        <begin position="158"/>
        <end position="169"/>
    </location>
</feature>
<dbReference type="InterPro" id="IPR020084">
    <property type="entry name" value="NUDIX_hydrolase_CS"/>
</dbReference>
<dbReference type="GO" id="GO:0006754">
    <property type="term" value="P:ATP biosynthetic process"/>
    <property type="evidence" value="ECO:0007669"/>
    <property type="project" value="TreeGrafter"/>
</dbReference>
<organism evidence="4 5">
    <name type="scientific">Fusarium longipes</name>
    <dbReference type="NCBI Taxonomy" id="694270"/>
    <lineage>
        <taxon>Eukaryota</taxon>
        <taxon>Fungi</taxon>
        <taxon>Dikarya</taxon>
        <taxon>Ascomycota</taxon>
        <taxon>Pezizomycotina</taxon>
        <taxon>Sordariomycetes</taxon>
        <taxon>Hypocreomycetidae</taxon>
        <taxon>Hypocreales</taxon>
        <taxon>Nectriaceae</taxon>
        <taxon>Fusarium</taxon>
    </lineage>
</organism>
<dbReference type="AlphaFoldDB" id="A0A395RV12"/>
<evidence type="ECO:0000256" key="2">
    <source>
        <dbReference type="SAM" id="MobiDB-lite"/>
    </source>
</evidence>
<comment type="caution">
    <text evidence="4">The sequence shown here is derived from an EMBL/GenBank/DDBJ whole genome shotgun (WGS) entry which is preliminary data.</text>
</comment>
<dbReference type="Gene3D" id="3.30.710.10">
    <property type="entry name" value="Potassium Channel Kv1.1, Chain A"/>
    <property type="match status" value="1"/>
</dbReference>
<dbReference type="SUPFAM" id="SSF54695">
    <property type="entry name" value="POZ domain"/>
    <property type="match status" value="1"/>
</dbReference>
<dbReference type="InterPro" id="IPR000086">
    <property type="entry name" value="NUDIX_hydrolase_dom"/>
</dbReference>
<protein>
    <recommendedName>
        <fullName evidence="3">Nudix hydrolase domain-containing protein</fullName>
    </recommendedName>
</protein>
<feature type="compositionally biased region" description="Basic and acidic residues" evidence="2">
    <location>
        <begin position="170"/>
        <end position="191"/>
    </location>
</feature>
<dbReference type="SUPFAM" id="SSF55811">
    <property type="entry name" value="Nudix"/>
    <property type="match status" value="1"/>
</dbReference>